<dbReference type="EMBL" id="CP003732">
    <property type="protein sequence ID" value="AFV11219.1"/>
    <property type="molecule type" value="Genomic_DNA"/>
</dbReference>
<dbReference type="HOGENOM" id="CLU_113198_2_0_9"/>
<dbReference type="Proteomes" id="UP000000467">
    <property type="component" value="Chromosome"/>
</dbReference>
<protein>
    <recommendedName>
        <fullName evidence="4">Asp23/Gls24 family envelope stress response protein</fullName>
    </recommendedName>
</protein>
<dbReference type="Pfam" id="PF03780">
    <property type="entry name" value="Asp23"/>
    <property type="match status" value="1"/>
</dbReference>
<name>K4LT35_THEPS</name>
<dbReference type="eggNOG" id="COG1302">
    <property type="taxonomic scope" value="Bacteria"/>
</dbReference>
<dbReference type="AlphaFoldDB" id="K4LT35"/>
<dbReference type="OrthoDB" id="9793465at2"/>
<gene>
    <name evidence="2" type="ordered locus">Tph_c09960</name>
</gene>
<dbReference type="STRING" id="1089553.Tph_c09960"/>
<evidence type="ECO:0000313" key="3">
    <source>
        <dbReference type="Proteomes" id="UP000000467"/>
    </source>
</evidence>
<reference evidence="2 3" key="1">
    <citation type="journal article" date="2012" name="BMC Genomics">
        <title>Genome-guided analysis of physiological and morphological traits of the fermentative acetate oxidizer Thermacetogenium phaeum.</title>
        <authorList>
            <person name="Oehler D."/>
            <person name="Poehlein A."/>
            <person name="Leimbach A."/>
            <person name="Muller N."/>
            <person name="Daniel R."/>
            <person name="Gottschalk G."/>
            <person name="Schink B."/>
        </authorList>
    </citation>
    <scope>NUCLEOTIDE SEQUENCE [LARGE SCALE GENOMIC DNA]</scope>
    <source>
        <strain evidence="3">ATCC BAA-254 / DSM 26808 / PB</strain>
    </source>
</reference>
<keyword evidence="3" id="KW-1185">Reference proteome</keyword>
<evidence type="ECO:0008006" key="4">
    <source>
        <dbReference type="Google" id="ProtNLM"/>
    </source>
</evidence>
<dbReference type="KEGG" id="tpz:Tph_c09960"/>
<dbReference type="InterPro" id="IPR005531">
    <property type="entry name" value="Asp23"/>
</dbReference>
<proteinExistence type="inferred from homology"/>
<evidence type="ECO:0000313" key="2">
    <source>
        <dbReference type="EMBL" id="AFV11219.1"/>
    </source>
</evidence>
<dbReference type="PANTHER" id="PTHR34297:SF2">
    <property type="entry name" value="ASP23_GLS24 FAMILY ENVELOPE STRESS RESPONSE PROTEIN"/>
    <property type="match status" value="1"/>
</dbReference>
<organism evidence="2 3">
    <name type="scientific">Thermacetogenium phaeum (strain ATCC BAA-254 / DSM 26808 / PB)</name>
    <dbReference type="NCBI Taxonomy" id="1089553"/>
    <lineage>
        <taxon>Bacteria</taxon>
        <taxon>Bacillati</taxon>
        <taxon>Bacillota</taxon>
        <taxon>Clostridia</taxon>
        <taxon>Thermoanaerobacterales</taxon>
        <taxon>Thermoanaerobacteraceae</taxon>
        <taxon>Thermacetogenium</taxon>
    </lineage>
</organism>
<sequence length="118" mass="12897">MGESQQTDYGKIEITEEALATIAGAAAVRCYGIVGMVPRGLRQGVSEILGKDDLNKGVEVRQEGSNVKIDLWVVMCYGVKMAEVARNVMETVRYEVEKMTGLHAIEVNVNVVGVRIIK</sequence>
<dbReference type="PANTHER" id="PTHR34297">
    <property type="entry name" value="HYPOTHETICAL CYTOSOLIC PROTEIN-RELATED"/>
    <property type="match status" value="1"/>
</dbReference>
<dbReference type="RefSeq" id="WP_015050100.1">
    <property type="nucleotide sequence ID" value="NC_018870.1"/>
</dbReference>
<comment type="similarity">
    <text evidence="1">Belongs to the asp23 family.</text>
</comment>
<evidence type="ECO:0000256" key="1">
    <source>
        <dbReference type="ARBA" id="ARBA00005721"/>
    </source>
</evidence>
<accession>K4LT35</accession>